<dbReference type="RefSeq" id="YP_009015525.1">
    <property type="nucleotide sequence ID" value="NC_023719.1"/>
</dbReference>
<dbReference type="GeneID" id="18563437"/>
<name>G3M9W3_9CAUD</name>
<dbReference type="EMBL" id="JN638751">
    <property type="protein sequence ID" value="AEO93481.1"/>
    <property type="molecule type" value="Genomic_DNA"/>
</dbReference>
<protein>
    <submittedName>
        <fullName evidence="1">Gp222</fullName>
    </submittedName>
</protein>
<dbReference type="KEGG" id="vg:18563437"/>
<accession>G3M9W3</accession>
<organism evidence="1 2">
    <name type="scientific">Bacillus phage G</name>
    <dbReference type="NCBI Taxonomy" id="2884420"/>
    <lineage>
        <taxon>Viruses</taxon>
        <taxon>Duplodnaviria</taxon>
        <taxon>Heunggongvirae</taxon>
        <taxon>Uroviricota</taxon>
        <taxon>Caudoviricetes</taxon>
        <taxon>Donellivirus</taxon>
        <taxon>Donellivirus gee</taxon>
    </lineage>
</organism>
<proteinExistence type="predicted"/>
<sequence length="73" mass="8627">MDNVTPIKLNEKKRTYKYVRDGKIVEVILENVIELIVRESGSHKIKTSDGKLHYLPSDYIHIEIEDDKKEWTN</sequence>
<evidence type="ECO:0000313" key="2">
    <source>
        <dbReference type="Proteomes" id="UP000009273"/>
    </source>
</evidence>
<evidence type="ECO:0000313" key="1">
    <source>
        <dbReference type="EMBL" id="AEO93481.1"/>
    </source>
</evidence>
<gene>
    <name evidence="1" type="primary">222</name>
    <name evidence="1" type="ORF">G_222</name>
</gene>
<keyword evidence="2" id="KW-1185">Reference proteome</keyword>
<dbReference type="Proteomes" id="UP000009273">
    <property type="component" value="Segment"/>
</dbReference>
<reference evidence="1 2" key="1">
    <citation type="submission" date="2011-09" db="EMBL/GenBank/DDBJ databases">
        <authorList>
            <person name="Pope W.H."/>
            <person name="Pedulla M.L."/>
            <person name="Ford M.E."/>
            <person name="Peebles C.L."/>
            <person name="Hatfull G.H."/>
            <person name="Hendrix R.W."/>
        </authorList>
    </citation>
    <scope>NUCLEOTIDE SEQUENCE [LARGE SCALE GENOMIC DNA]</scope>
    <source>
        <strain evidence="1">G</strain>
    </source>
</reference>